<gene>
    <name evidence="2" type="ORF">AB0H72_33110</name>
</gene>
<reference evidence="2 3" key="1">
    <citation type="submission" date="2024-06" db="EMBL/GenBank/DDBJ databases">
        <title>The Natural Products Discovery Center: Release of the First 8490 Sequenced Strains for Exploring Actinobacteria Biosynthetic Diversity.</title>
        <authorList>
            <person name="Kalkreuter E."/>
            <person name="Kautsar S.A."/>
            <person name="Yang D."/>
            <person name="Bader C.D."/>
            <person name="Teijaro C.N."/>
            <person name="Fluegel L."/>
            <person name="Davis C.M."/>
            <person name="Simpson J.R."/>
            <person name="Lauterbach L."/>
            <person name="Steele A.D."/>
            <person name="Gui C."/>
            <person name="Meng S."/>
            <person name="Li G."/>
            <person name="Viehrig K."/>
            <person name="Ye F."/>
            <person name="Su P."/>
            <person name="Kiefer A.F."/>
            <person name="Nichols A."/>
            <person name="Cepeda A.J."/>
            <person name="Yan W."/>
            <person name="Fan B."/>
            <person name="Jiang Y."/>
            <person name="Adhikari A."/>
            <person name="Zheng C.-J."/>
            <person name="Schuster L."/>
            <person name="Cowan T.M."/>
            <person name="Smanski M.J."/>
            <person name="Chevrette M.G."/>
            <person name="De Carvalho L.P.S."/>
            <person name="Shen B."/>
        </authorList>
    </citation>
    <scope>NUCLEOTIDE SEQUENCE [LARGE SCALE GENOMIC DNA]</scope>
    <source>
        <strain evidence="2 3">NPDC050671</strain>
    </source>
</reference>
<comment type="caution">
    <text evidence="2">The sequence shown here is derived from an EMBL/GenBank/DDBJ whole genome shotgun (WGS) entry which is preliminary data.</text>
</comment>
<organism evidence="2 3">
    <name type="scientific">Nocardia fusca</name>
    <dbReference type="NCBI Taxonomy" id="941183"/>
    <lineage>
        <taxon>Bacteria</taxon>
        <taxon>Bacillati</taxon>
        <taxon>Actinomycetota</taxon>
        <taxon>Actinomycetes</taxon>
        <taxon>Mycobacteriales</taxon>
        <taxon>Nocardiaceae</taxon>
        <taxon>Nocardia</taxon>
    </lineage>
</organism>
<evidence type="ECO:0000256" key="1">
    <source>
        <dbReference type="SAM" id="MobiDB-lite"/>
    </source>
</evidence>
<protein>
    <recommendedName>
        <fullName evidence="4">HNH endonuclease</fullName>
    </recommendedName>
</protein>
<evidence type="ECO:0000313" key="3">
    <source>
        <dbReference type="Proteomes" id="UP001551658"/>
    </source>
</evidence>
<dbReference type="EMBL" id="JBFAIH010000031">
    <property type="protein sequence ID" value="MEV0367537.1"/>
    <property type="molecule type" value="Genomic_DNA"/>
</dbReference>
<accession>A0ABV3FIN1</accession>
<keyword evidence="3" id="KW-1185">Reference proteome</keyword>
<evidence type="ECO:0000313" key="2">
    <source>
        <dbReference type="EMBL" id="MEV0367537.1"/>
    </source>
</evidence>
<sequence length="111" mass="12434">MTRWNSERLLCLWCGQLFKRDADSASSAAYCKRTHRAKANYQRRIRRAWKWEGCDAPHAPAEQDRGMAVAYIRDHGGELLVCKCGKYHAVDQGEGGRSLELGPPVAGQESA</sequence>
<proteinExistence type="predicted"/>
<evidence type="ECO:0008006" key="4">
    <source>
        <dbReference type="Google" id="ProtNLM"/>
    </source>
</evidence>
<dbReference type="Proteomes" id="UP001551658">
    <property type="component" value="Unassembled WGS sequence"/>
</dbReference>
<dbReference type="RefSeq" id="WP_357987251.1">
    <property type="nucleotide sequence ID" value="NZ_JBFAIH010000031.1"/>
</dbReference>
<feature type="region of interest" description="Disordered" evidence="1">
    <location>
        <begin position="90"/>
        <end position="111"/>
    </location>
</feature>
<name>A0ABV3FIN1_9NOCA</name>